<keyword evidence="4" id="KW-0808">Transferase</keyword>
<dbReference type="PANTHER" id="PTHR43065">
    <property type="entry name" value="SENSOR HISTIDINE KINASE"/>
    <property type="match status" value="1"/>
</dbReference>
<dbReference type="InterPro" id="IPR036890">
    <property type="entry name" value="HATPase_C_sf"/>
</dbReference>
<accession>A0ABT2NNF2</accession>
<keyword evidence="9" id="KW-1133">Transmembrane helix</keyword>
<dbReference type="EC" id="2.7.13.3" evidence="2"/>
<dbReference type="InterPro" id="IPR013767">
    <property type="entry name" value="PAS_fold"/>
</dbReference>
<dbReference type="InterPro" id="IPR003594">
    <property type="entry name" value="HATPase_dom"/>
</dbReference>
<dbReference type="CDD" id="cd00130">
    <property type="entry name" value="PAS"/>
    <property type="match status" value="1"/>
</dbReference>
<comment type="caution">
    <text evidence="13">The sequence shown here is derived from an EMBL/GenBank/DDBJ whole genome shotgun (WGS) entry which is preliminary data.</text>
</comment>
<dbReference type="SMART" id="SM00091">
    <property type="entry name" value="PAS"/>
    <property type="match status" value="1"/>
</dbReference>
<keyword evidence="7" id="KW-0067">ATP-binding</keyword>
<evidence type="ECO:0000259" key="11">
    <source>
        <dbReference type="PROSITE" id="PS50112"/>
    </source>
</evidence>
<dbReference type="InterPro" id="IPR000014">
    <property type="entry name" value="PAS"/>
</dbReference>
<dbReference type="InterPro" id="IPR003661">
    <property type="entry name" value="HisK_dim/P_dom"/>
</dbReference>
<dbReference type="InterPro" id="IPR000700">
    <property type="entry name" value="PAS-assoc_C"/>
</dbReference>
<dbReference type="InterPro" id="IPR005467">
    <property type="entry name" value="His_kinase_dom"/>
</dbReference>
<protein>
    <recommendedName>
        <fullName evidence="2">histidine kinase</fullName>
        <ecNumber evidence="2">2.7.13.3</ecNumber>
    </recommendedName>
</protein>
<dbReference type="PANTHER" id="PTHR43065:SF10">
    <property type="entry name" value="PEROXIDE STRESS-ACTIVATED HISTIDINE KINASE MAK3"/>
    <property type="match status" value="1"/>
</dbReference>
<keyword evidence="6" id="KW-0418">Kinase</keyword>
<keyword evidence="14" id="KW-1185">Reference proteome</keyword>
<dbReference type="SMART" id="SM00387">
    <property type="entry name" value="HATPase_c"/>
    <property type="match status" value="1"/>
</dbReference>
<feature type="domain" description="Histidine kinase" evidence="10">
    <location>
        <begin position="420"/>
        <end position="637"/>
    </location>
</feature>
<dbReference type="PROSITE" id="PS50112">
    <property type="entry name" value="PAS"/>
    <property type="match status" value="1"/>
</dbReference>
<dbReference type="PRINTS" id="PR00344">
    <property type="entry name" value="BCTRLSENSOR"/>
</dbReference>
<feature type="transmembrane region" description="Helical" evidence="9">
    <location>
        <begin position="237"/>
        <end position="256"/>
    </location>
</feature>
<dbReference type="EMBL" id="JAOCQF010000001">
    <property type="protein sequence ID" value="MCT8329089.1"/>
    <property type="molecule type" value="Genomic_DNA"/>
</dbReference>
<dbReference type="PROSITE" id="PS50113">
    <property type="entry name" value="PAC"/>
    <property type="match status" value="1"/>
</dbReference>
<dbReference type="Gene3D" id="3.30.450.20">
    <property type="entry name" value="PAS domain"/>
    <property type="match status" value="1"/>
</dbReference>
<evidence type="ECO:0000256" key="3">
    <source>
        <dbReference type="ARBA" id="ARBA00022553"/>
    </source>
</evidence>
<dbReference type="InterPro" id="IPR035965">
    <property type="entry name" value="PAS-like_dom_sf"/>
</dbReference>
<keyword evidence="8" id="KW-0902">Two-component regulatory system</keyword>
<keyword evidence="3" id="KW-0597">Phosphoprotein</keyword>
<evidence type="ECO:0000256" key="5">
    <source>
        <dbReference type="ARBA" id="ARBA00022741"/>
    </source>
</evidence>
<dbReference type="SMART" id="SM00086">
    <property type="entry name" value="PAC"/>
    <property type="match status" value="1"/>
</dbReference>
<keyword evidence="5" id="KW-0547">Nucleotide-binding</keyword>
<evidence type="ECO:0000259" key="12">
    <source>
        <dbReference type="PROSITE" id="PS50113"/>
    </source>
</evidence>
<dbReference type="RefSeq" id="WP_261494511.1">
    <property type="nucleotide sequence ID" value="NZ_JAOCQF010000001.1"/>
</dbReference>
<gene>
    <name evidence="13" type="ORF">N5I32_06150</name>
</gene>
<evidence type="ECO:0000313" key="14">
    <source>
        <dbReference type="Proteomes" id="UP001205601"/>
    </source>
</evidence>
<evidence type="ECO:0000256" key="8">
    <source>
        <dbReference type="ARBA" id="ARBA00023012"/>
    </source>
</evidence>
<evidence type="ECO:0000256" key="1">
    <source>
        <dbReference type="ARBA" id="ARBA00000085"/>
    </source>
</evidence>
<sequence>MPSRRWDVLSLVPLAAIVALVALVGALVWVVDRSDGERAKAKIATDALWVEQTLRFQMSVDEDMLVRLALDAASGVAHEVLKARARLHIAANPEMLAVHWFDAEGRLVSAVAEQRAGEAEMALVAQVLRTGTATARPIYGQVEAGVVAMAQRLATVEGGVVVASVSLPIMLDRHIPWWIAEQYGVRLADTRQTLAERARRPVAEGAPQHRISFDPPLAGSVLEITAYDGSPIVGNTALMGAIVALAAFAILALLVVQRNALSRRRAEERLRAEMAFRRSMEESLTVGLRAKDHAGRILYVNAAFCKLVDLPAADLVGRTPPMPYWSPEGMEDTLARQRRLAEGPAVPQSFESRFRRADGTLIDVQVYEAPLIDAQGRHQGWMGSVIDITEAKRAARLARAQDESLARTGRLVTLGEMASTLAHELNQPLGAIASYAAGGLNLMDAGRADPALLRTAFEKMAAQSRRAGLIIRRIQDFVKKRAPHFFPLDLAEVAADAIGLLAADAREMRVRLVLDPPEAPLPPVLADRILIEQVLVNLVRNGMEAMAEEPRREGGALVVRLACEGEAVRVEVADRGAGIPEALAERLFDPFTSTKSQGMGMGLNICRSIVELHHGTLAHAPNPGGGTVFRILLPVAGAAADARHSAELAAEAGEDR</sequence>
<feature type="domain" description="PAC" evidence="12">
    <location>
        <begin position="348"/>
        <end position="400"/>
    </location>
</feature>
<dbReference type="Gene3D" id="1.10.287.130">
    <property type="match status" value="1"/>
</dbReference>
<dbReference type="NCBIfam" id="TIGR00229">
    <property type="entry name" value="sensory_box"/>
    <property type="match status" value="1"/>
</dbReference>
<name>A0ABT2NNF2_9RHOB</name>
<evidence type="ECO:0000259" key="10">
    <source>
        <dbReference type="PROSITE" id="PS50109"/>
    </source>
</evidence>
<dbReference type="SMART" id="SM00388">
    <property type="entry name" value="HisKA"/>
    <property type="match status" value="1"/>
</dbReference>
<comment type="catalytic activity">
    <reaction evidence="1">
        <text>ATP + protein L-histidine = ADP + protein N-phospho-L-histidine.</text>
        <dbReference type="EC" id="2.7.13.3"/>
    </reaction>
</comment>
<evidence type="ECO:0000256" key="7">
    <source>
        <dbReference type="ARBA" id="ARBA00022840"/>
    </source>
</evidence>
<evidence type="ECO:0000256" key="6">
    <source>
        <dbReference type="ARBA" id="ARBA00022777"/>
    </source>
</evidence>
<evidence type="ECO:0000313" key="13">
    <source>
        <dbReference type="EMBL" id="MCT8329089.1"/>
    </source>
</evidence>
<dbReference type="Pfam" id="PF00512">
    <property type="entry name" value="HisKA"/>
    <property type="match status" value="1"/>
</dbReference>
<evidence type="ECO:0000256" key="4">
    <source>
        <dbReference type="ARBA" id="ARBA00022679"/>
    </source>
</evidence>
<dbReference type="CDD" id="cd00082">
    <property type="entry name" value="HisKA"/>
    <property type="match status" value="1"/>
</dbReference>
<feature type="domain" description="PAS" evidence="11">
    <location>
        <begin position="272"/>
        <end position="344"/>
    </location>
</feature>
<dbReference type="InterPro" id="IPR036097">
    <property type="entry name" value="HisK_dim/P_sf"/>
</dbReference>
<dbReference type="Pfam" id="PF02518">
    <property type="entry name" value="HATPase_c"/>
    <property type="match status" value="1"/>
</dbReference>
<dbReference type="SUPFAM" id="SSF55785">
    <property type="entry name" value="PYP-like sensor domain (PAS domain)"/>
    <property type="match status" value="1"/>
</dbReference>
<dbReference type="SUPFAM" id="SSF55874">
    <property type="entry name" value="ATPase domain of HSP90 chaperone/DNA topoisomerase II/histidine kinase"/>
    <property type="match status" value="1"/>
</dbReference>
<dbReference type="PROSITE" id="PS50109">
    <property type="entry name" value="HIS_KIN"/>
    <property type="match status" value="1"/>
</dbReference>
<proteinExistence type="predicted"/>
<dbReference type="SUPFAM" id="SSF47384">
    <property type="entry name" value="Homodimeric domain of signal transducing histidine kinase"/>
    <property type="match status" value="1"/>
</dbReference>
<dbReference type="Gene3D" id="3.30.565.10">
    <property type="entry name" value="Histidine kinase-like ATPase, C-terminal domain"/>
    <property type="match status" value="1"/>
</dbReference>
<keyword evidence="9" id="KW-0812">Transmembrane</keyword>
<reference evidence="14" key="1">
    <citation type="submission" date="2023-07" db="EMBL/GenBank/DDBJ databases">
        <title>Defluviimonas sediminis sp. nov., isolated from mangrove sediment.</title>
        <authorList>
            <person name="Liu L."/>
            <person name="Li J."/>
            <person name="Huang Y."/>
            <person name="Pan J."/>
            <person name="Li M."/>
        </authorList>
    </citation>
    <scope>NUCLEOTIDE SEQUENCE [LARGE SCALE GENOMIC DNA]</scope>
    <source>
        <strain evidence="14">FT324</strain>
    </source>
</reference>
<organism evidence="13 14">
    <name type="scientific">Albidovulum sediminis</name>
    <dbReference type="NCBI Taxonomy" id="3066345"/>
    <lineage>
        <taxon>Bacteria</taxon>
        <taxon>Pseudomonadati</taxon>
        <taxon>Pseudomonadota</taxon>
        <taxon>Alphaproteobacteria</taxon>
        <taxon>Rhodobacterales</taxon>
        <taxon>Paracoccaceae</taxon>
        <taxon>Albidovulum</taxon>
    </lineage>
</organism>
<dbReference type="InterPro" id="IPR004358">
    <property type="entry name" value="Sig_transdc_His_kin-like_C"/>
</dbReference>
<dbReference type="Pfam" id="PF00989">
    <property type="entry name" value="PAS"/>
    <property type="match status" value="1"/>
</dbReference>
<dbReference type="Proteomes" id="UP001205601">
    <property type="component" value="Unassembled WGS sequence"/>
</dbReference>
<keyword evidence="9" id="KW-0472">Membrane</keyword>
<evidence type="ECO:0000256" key="2">
    <source>
        <dbReference type="ARBA" id="ARBA00012438"/>
    </source>
</evidence>
<evidence type="ECO:0000256" key="9">
    <source>
        <dbReference type="SAM" id="Phobius"/>
    </source>
</evidence>
<dbReference type="InterPro" id="IPR001610">
    <property type="entry name" value="PAC"/>
</dbReference>